<sequence length="1561" mass="179137">MPPEDVSNGDPKYCDPRHRAATSAAIAVLSSRNGRVRVKFGTTVTENQGHWLALTHCAPAKEASGVAIAHADSVVVGDHVVVNYSFTEAQTQDPGALSKDELLITLINYALKESEDEEEPLHSLEQIICRKLSEVLGKTNPSFQSFYGLRFREFLEKNKRYFTLTKQGRDLIVSKSKDTENVWQKVRAKENTQSLQTHLHAERPSSSQDEKSLVTTDTNKGKPKSVDECFIEAHLNKRPDDTLIFRPSDDEYKHDRVQFTLDVVSLWNTPHRSRAYIIIGVRANSDATLPHEPVGLKSSSDDDFYQSLFLNHLYMLTPKFSYREVAYRSKLFGIIQIEHNHGCGFPSVVLNNDMAPRLQENQLWARRGGQNILVPPSDFLAGQIYSSFLTPPHAEVSPPAVPLSDETVSQPEASDKTSSFSAQTLPNVSIESTTATKLACVQRKSKQLVSELNDFQKGHFVLVCGSLDGNVCRSVEALSYVPWIAVYDFDFMGRESGLLNILEDSIKKRRSLTVSTWRDPQHGITERATQWWSLRGRRDVPDSNVSDVSHKEWLSSVRSDLEKVCVALERFSEDYTVLTILLLWPSSELEARCMHEFLRKLKERVPAKLILCFTDEKTAVSHSESNAFKIFRLDFEDLQIFEVNLGDLCLEIELLLKRGSAQETFQYQLPSEDPSNFILTEEDAAWLKQDLEVLYLQGQYTKKAVTADDLKAESEKFYRGGSIDWYVWYDMGAGYLDVERSLSKEITKHIREFYISKCKSGVITVFHAPGSGGSTMAQRILWNLHETTPCVQVMQRSGSSMEEIAHKLRFLHERTQLPVIALMDGEDEPRLTQLNSHLQRNNIITLYVKRYSYDISESRACNFPDSKFYLSGVLKKQESRNVVMRYTDRCASDMKKVDALKKLDNDVQEDTEKHQLFEYGMTVYDHEFRGVTAYVKGYLQLDENNADLEPWQKCLGFLSLVYFYGQVSLPIQFFCALMGKSSSYILGLDDFPYCFRVLVARDTNEGRHGFIRICHYLIAKEILEQMLNVNHAKTQRNAYGVSKEAKKRLKSFCISFISYAAKKKTKRSQTAQNISHIMAKTFIFRDNRDVGDYEPQDKQAKNKFSQIMSDVDSQPPFSGRLEVLQKLCSTFPDDPNFRAHIGRFYTFCRPEEEDEAEKHFEQALKLCQRGFEANDTTDSSTLVHIYHMYGMAFQRRVAKYTGWKPEGKPQIRTKQEQFEERFEDVIYNATRACEYFMLAKHYTPIGLESCYTYLNVIHVRLQACDFVNRFYKGRIQAFLAQKTTDRNFGFIKDSVSEVQDLIMECYNVVLLDNGAPLQMYVRWFTSLFGGCIKELESFVREDDLASLRLKLTVQRIKLRRSDNIATMESSMPAEKIDRLVKGLEDVLRCVQEEDVKRDTPKNKLELDYKDWIFDYSLERVLEQVRQWHDSVHSPQSTFYIFVLQSLLGLGTSDHPGNTDSLVEAQILLEEKMQKLSRTVVRPKWPREWLGREDQSGIRRLVPSSSLGLIEDRVIKRPYGHFNFHSVWCELFCPAVLHGGQRVLTSRATVLLCSIQACCVIV</sequence>
<name>A0ABD0J7I6_9CAEN</name>
<protein>
    <recommendedName>
        <fullName evidence="4">Sterile alpha motif domain-containing protein 9-like</fullName>
    </recommendedName>
</protein>
<accession>A0ABD0J7I6</accession>
<evidence type="ECO:0000313" key="2">
    <source>
        <dbReference type="EMBL" id="KAK7464564.1"/>
    </source>
</evidence>
<gene>
    <name evidence="2" type="ORF">BaRGS_00037874</name>
</gene>
<evidence type="ECO:0000313" key="3">
    <source>
        <dbReference type="Proteomes" id="UP001519460"/>
    </source>
</evidence>
<comment type="caution">
    <text evidence="2">The sequence shown here is derived from an EMBL/GenBank/DDBJ whole genome shotgun (WGS) entry which is preliminary data.</text>
</comment>
<keyword evidence="3" id="KW-1185">Reference proteome</keyword>
<feature type="region of interest" description="Disordered" evidence="1">
    <location>
        <begin position="191"/>
        <end position="221"/>
    </location>
</feature>
<organism evidence="2 3">
    <name type="scientific">Batillaria attramentaria</name>
    <dbReference type="NCBI Taxonomy" id="370345"/>
    <lineage>
        <taxon>Eukaryota</taxon>
        <taxon>Metazoa</taxon>
        <taxon>Spiralia</taxon>
        <taxon>Lophotrochozoa</taxon>
        <taxon>Mollusca</taxon>
        <taxon>Gastropoda</taxon>
        <taxon>Caenogastropoda</taxon>
        <taxon>Sorbeoconcha</taxon>
        <taxon>Cerithioidea</taxon>
        <taxon>Batillariidae</taxon>
        <taxon>Batillaria</taxon>
    </lineage>
</organism>
<feature type="compositionally biased region" description="Polar residues" evidence="1">
    <location>
        <begin position="406"/>
        <end position="420"/>
    </location>
</feature>
<feature type="compositionally biased region" description="Basic and acidic residues" evidence="1">
    <location>
        <begin position="199"/>
        <end position="212"/>
    </location>
</feature>
<evidence type="ECO:0008006" key="4">
    <source>
        <dbReference type="Google" id="ProtNLM"/>
    </source>
</evidence>
<dbReference type="PANTHER" id="PTHR16155:SF19">
    <property type="entry name" value="DED DOMAIN-CONTAINING PROTEIN"/>
    <property type="match status" value="1"/>
</dbReference>
<feature type="region of interest" description="Disordered" evidence="1">
    <location>
        <begin position="396"/>
        <end position="420"/>
    </location>
</feature>
<proteinExistence type="predicted"/>
<dbReference type="Proteomes" id="UP001519460">
    <property type="component" value="Unassembled WGS sequence"/>
</dbReference>
<evidence type="ECO:0000256" key="1">
    <source>
        <dbReference type="SAM" id="MobiDB-lite"/>
    </source>
</evidence>
<reference evidence="2 3" key="1">
    <citation type="journal article" date="2023" name="Sci. Data">
        <title>Genome assembly of the Korean intertidal mud-creeper Batillaria attramentaria.</title>
        <authorList>
            <person name="Patra A.K."/>
            <person name="Ho P.T."/>
            <person name="Jun S."/>
            <person name="Lee S.J."/>
            <person name="Kim Y."/>
            <person name="Won Y.J."/>
        </authorList>
    </citation>
    <scope>NUCLEOTIDE SEQUENCE [LARGE SCALE GENOMIC DNA]</scope>
    <source>
        <strain evidence="2">Wonlab-2016</strain>
    </source>
</reference>
<dbReference type="EMBL" id="JACVVK020000585">
    <property type="protein sequence ID" value="KAK7464564.1"/>
    <property type="molecule type" value="Genomic_DNA"/>
</dbReference>
<dbReference type="PANTHER" id="PTHR16155">
    <property type="entry name" value="DED DOMAIN-CONTAINING PROTEIN"/>
    <property type="match status" value="1"/>
</dbReference>